<proteinExistence type="predicted"/>
<evidence type="ECO:0000313" key="2">
    <source>
        <dbReference type="Proteomes" id="UP001234297"/>
    </source>
</evidence>
<gene>
    <name evidence="1" type="ORF">MRB53_034456</name>
</gene>
<organism evidence="1 2">
    <name type="scientific">Persea americana</name>
    <name type="common">Avocado</name>
    <dbReference type="NCBI Taxonomy" id="3435"/>
    <lineage>
        <taxon>Eukaryota</taxon>
        <taxon>Viridiplantae</taxon>
        <taxon>Streptophyta</taxon>
        <taxon>Embryophyta</taxon>
        <taxon>Tracheophyta</taxon>
        <taxon>Spermatophyta</taxon>
        <taxon>Magnoliopsida</taxon>
        <taxon>Magnoliidae</taxon>
        <taxon>Laurales</taxon>
        <taxon>Lauraceae</taxon>
        <taxon>Persea</taxon>
    </lineage>
</organism>
<sequence>MKKPFLLSRKGIVSSRSPSPSSPFSVQRSLASVSPGAQVPATHTGAICCNRSSLFFSPHRWTSGPTLTQQSWF</sequence>
<protein>
    <submittedName>
        <fullName evidence="1">Uncharacterized protein</fullName>
    </submittedName>
</protein>
<name>A0ACC2K1T4_PERAE</name>
<accession>A0ACC2K1T4</accession>
<dbReference type="Proteomes" id="UP001234297">
    <property type="component" value="Chromosome 12"/>
</dbReference>
<comment type="caution">
    <text evidence="1">The sequence shown here is derived from an EMBL/GenBank/DDBJ whole genome shotgun (WGS) entry which is preliminary data.</text>
</comment>
<evidence type="ECO:0000313" key="1">
    <source>
        <dbReference type="EMBL" id="KAJ8615084.1"/>
    </source>
</evidence>
<reference evidence="1 2" key="1">
    <citation type="journal article" date="2022" name="Hortic Res">
        <title>A haplotype resolved chromosomal level avocado genome allows analysis of novel avocado genes.</title>
        <authorList>
            <person name="Nath O."/>
            <person name="Fletcher S.J."/>
            <person name="Hayward A."/>
            <person name="Shaw L.M."/>
            <person name="Masouleh A.K."/>
            <person name="Furtado A."/>
            <person name="Henry R.J."/>
            <person name="Mitter N."/>
        </authorList>
    </citation>
    <scope>NUCLEOTIDE SEQUENCE [LARGE SCALE GENOMIC DNA]</scope>
    <source>
        <strain evidence="2">cv. Hass</strain>
    </source>
</reference>
<dbReference type="EMBL" id="CM056820">
    <property type="protein sequence ID" value="KAJ8615084.1"/>
    <property type="molecule type" value="Genomic_DNA"/>
</dbReference>
<keyword evidence="2" id="KW-1185">Reference proteome</keyword>